<evidence type="ECO:0000313" key="2">
    <source>
        <dbReference type="Proteomes" id="UP000220032"/>
    </source>
</evidence>
<dbReference type="Proteomes" id="UP000220032">
    <property type="component" value="Unassembled WGS sequence"/>
</dbReference>
<reference evidence="1 2" key="1">
    <citation type="submission" date="2017-09" db="EMBL/GenBank/DDBJ databases">
        <title>Large-scale bioinformatics analysis of Bacillus genomes uncovers conserved roles of natural products in bacterial physiology.</title>
        <authorList>
            <consortium name="Agbiome Team Llc"/>
            <person name="Bleich R.M."/>
            <person name="Grubbs K.J."/>
            <person name="Santa Maria K.C."/>
            <person name="Allen S.E."/>
            <person name="Farag S."/>
            <person name="Shank E.A."/>
            <person name="Bowers A."/>
        </authorList>
    </citation>
    <scope>NUCLEOTIDE SEQUENCE [LARGE SCALE GENOMIC DNA]</scope>
    <source>
        <strain evidence="1 2">AFS022681</strain>
    </source>
</reference>
<evidence type="ECO:0000313" key="1">
    <source>
        <dbReference type="EMBL" id="PFE13221.1"/>
    </source>
</evidence>
<name>A0A2A8ZXM0_BACCE</name>
<protein>
    <submittedName>
        <fullName evidence="1">Uncharacterized protein</fullName>
    </submittedName>
</protein>
<dbReference type="RefSeq" id="WP_098343079.1">
    <property type="nucleotide sequence ID" value="NZ_NTRR01000028.1"/>
</dbReference>
<accession>A0A2A8ZXM0</accession>
<dbReference type="AlphaFoldDB" id="A0A2A8ZXM0"/>
<dbReference type="EMBL" id="NTRR01000028">
    <property type="protein sequence ID" value="PFE13221.1"/>
    <property type="molecule type" value="Genomic_DNA"/>
</dbReference>
<gene>
    <name evidence="1" type="ORF">CN307_18155</name>
</gene>
<organism evidence="1 2">
    <name type="scientific">Bacillus cereus</name>
    <dbReference type="NCBI Taxonomy" id="1396"/>
    <lineage>
        <taxon>Bacteria</taxon>
        <taxon>Bacillati</taxon>
        <taxon>Bacillota</taxon>
        <taxon>Bacilli</taxon>
        <taxon>Bacillales</taxon>
        <taxon>Bacillaceae</taxon>
        <taxon>Bacillus</taxon>
        <taxon>Bacillus cereus group</taxon>
    </lineage>
</organism>
<comment type="caution">
    <text evidence="1">The sequence shown here is derived from an EMBL/GenBank/DDBJ whole genome shotgun (WGS) entry which is preliminary data.</text>
</comment>
<sequence length="192" mass="21330">MHPKKYVKDNEWRQIEDPHDILLEGKAQSAATIEYVESVHTNMSFCGMAHIPYGFVYIPNSTRQLTYSLAGLLVIKETSQKTIVVDDCGPVDVTLNVLKVVGNIPYIATAMVQGDNGETYGSSPKKENQINLSYAGSIHVDTVLKLSVASLPEYRIQEQNVRISDFQVTPIQDQGSNLIRFTGTLAFQNIPQ</sequence>
<proteinExistence type="predicted"/>